<keyword evidence="3" id="KW-1185">Reference proteome</keyword>
<evidence type="ECO:0000256" key="1">
    <source>
        <dbReference type="SAM" id="Phobius"/>
    </source>
</evidence>
<keyword evidence="1" id="KW-1133">Transmembrane helix</keyword>
<accession>A0ABR5TDD1</accession>
<sequence length="117" mass="12502">MLDFSDGAPYLLVSALFFLLAIPLAAKRVGPNRLYGVRTRATLRDPALWYRRNAIFGVALMGTSAAFIAAVEYCRLRGVRVPNAALLAAFVVEIAVPAALCFAAPGPPGDRPDGGRR</sequence>
<evidence type="ECO:0000313" key="3">
    <source>
        <dbReference type="Proteomes" id="UP000070255"/>
    </source>
</evidence>
<feature type="transmembrane region" description="Helical" evidence="1">
    <location>
        <begin position="50"/>
        <end position="71"/>
    </location>
</feature>
<evidence type="ECO:0008006" key="4">
    <source>
        <dbReference type="Google" id="ProtNLM"/>
    </source>
</evidence>
<proteinExistence type="predicted"/>
<dbReference type="InterPro" id="IPR025962">
    <property type="entry name" value="SdpI/YhfL"/>
</dbReference>
<dbReference type="RefSeq" id="WP_060821807.1">
    <property type="nucleotide sequence ID" value="NZ_LNJQ01000001.1"/>
</dbReference>
<keyword evidence="1" id="KW-0472">Membrane</keyword>
<gene>
    <name evidence="2" type="ORF">WS72_09150</name>
</gene>
<reference evidence="2 3" key="1">
    <citation type="submission" date="2015-11" db="EMBL/GenBank/DDBJ databases">
        <authorList>
            <person name="Sahl J."/>
            <person name="Wagner D."/>
            <person name="Keim P."/>
        </authorList>
    </citation>
    <scope>NUCLEOTIDE SEQUENCE [LARGE SCALE GENOMIC DNA]</scope>
    <source>
        <strain evidence="2 3">BDU18</strain>
    </source>
</reference>
<protein>
    <recommendedName>
        <fullName evidence="4">SdpI/YhfL family protein</fullName>
    </recommendedName>
</protein>
<evidence type="ECO:0000313" key="2">
    <source>
        <dbReference type="EMBL" id="KWZ43011.1"/>
    </source>
</evidence>
<name>A0ABR5TDD1_9BURK</name>
<dbReference type="EMBL" id="LNJQ01000001">
    <property type="protein sequence ID" value="KWZ43011.1"/>
    <property type="molecule type" value="Genomic_DNA"/>
</dbReference>
<feature type="transmembrane region" description="Helical" evidence="1">
    <location>
        <begin position="83"/>
        <end position="105"/>
    </location>
</feature>
<comment type="caution">
    <text evidence="2">The sequence shown here is derived from an EMBL/GenBank/DDBJ whole genome shotgun (WGS) entry which is preliminary data.</text>
</comment>
<dbReference type="Proteomes" id="UP000070255">
    <property type="component" value="Unassembled WGS sequence"/>
</dbReference>
<dbReference type="Pfam" id="PF13630">
    <property type="entry name" value="SdpI"/>
    <property type="match status" value="1"/>
</dbReference>
<organism evidence="2 3">
    <name type="scientific">Burkholderia savannae</name>
    <dbReference type="NCBI Taxonomy" id="1637837"/>
    <lineage>
        <taxon>Bacteria</taxon>
        <taxon>Pseudomonadati</taxon>
        <taxon>Pseudomonadota</taxon>
        <taxon>Betaproteobacteria</taxon>
        <taxon>Burkholderiales</taxon>
        <taxon>Burkholderiaceae</taxon>
        <taxon>Burkholderia</taxon>
        <taxon>pseudomallei group</taxon>
    </lineage>
</organism>
<keyword evidence="1" id="KW-0812">Transmembrane</keyword>